<feature type="transmembrane region" description="Helical" evidence="8">
    <location>
        <begin position="337"/>
        <end position="355"/>
    </location>
</feature>
<feature type="transmembrane region" description="Helical" evidence="8">
    <location>
        <begin position="451"/>
        <end position="469"/>
    </location>
</feature>
<keyword evidence="3 8" id="KW-0812">Transmembrane</keyword>
<dbReference type="InterPro" id="IPR022764">
    <property type="entry name" value="Peptidase_S54_rhomboid_dom"/>
</dbReference>
<comment type="caution">
    <text evidence="10">The sequence shown here is derived from an EMBL/GenBank/DDBJ whole genome shotgun (WGS) entry which is preliminary data.</text>
</comment>
<keyword evidence="4" id="KW-0378">Hydrolase</keyword>
<dbReference type="Proteomes" id="UP001345013">
    <property type="component" value="Unassembled WGS sequence"/>
</dbReference>
<dbReference type="EMBL" id="JAVRRG010000054">
    <property type="protein sequence ID" value="KAK5092644.1"/>
    <property type="molecule type" value="Genomic_DNA"/>
</dbReference>
<feature type="transmembrane region" description="Helical" evidence="8">
    <location>
        <begin position="476"/>
        <end position="498"/>
    </location>
</feature>
<evidence type="ECO:0000256" key="6">
    <source>
        <dbReference type="ARBA" id="ARBA00023136"/>
    </source>
</evidence>
<evidence type="ECO:0000256" key="2">
    <source>
        <dbReference type="ARBA" id="ARBA00009045"/>
    </source>
</evidence>
<feature type="region of interest" description="Disordered" evidence="7">
    <location>
        <begin position="249"/>
        <end position="298"/>
    </location>
</feature>
<feature type="transmembrane region" description="Helical" evidence="8">
    <location>
        <begin position="367"/>
        <end position="392"/>
    </location>
</feature>
<feature type="transmembrane region" description="Helical" evidence="8">
    <location>
        <begin position="518"/>
        <end position="538"/>
    </location>
</feature>
<evidence type="ECO:0000256" key="4">
    <source>
        <dbReference type="ARBA" id="ARBA00022801"/>
    </source>
</evidence>
<evidence type="ECO:0000313" key="10">
    <source>
        <dbReference type="EMBL" id="KAK5092644.1"/>
    </source>
</evidence>
<feature type="domain" description="Peptidase S54 rhomboid" evidence="9">
    <location>
        <begin position="420"/>
        <end position="560"/>
    </location>
</feature>
<sequence>MNNVTSVAVRSLGSLGSLGRCSWTRSQPWPQPGQLLRRALCSSRSPPAIPSCGILRSSNKSPSLSRSFATTHPAFFTTSRILQRLKPYDENYEEGLNFCDKPLNDHELFIIFGSDRPGPDVANRLLKVLHARRVDGTLDIRLDEELLEALIQYRDAESAALDWLRSKYPIDEDQAILDRFKREDSPREQEHPSALMERGQRLGLFKTQDQSMKEDPEYYGPQSGQYYASLSEKEEDVFGRSEIEKIRLRNEAQAADEERQMQEKIDQSMKEAQAKATERSQALAERPEQGVELSQAGKEVRPPNEFEKWVIRARERAATKLTLDSPEITNMTSAQRIWPSLLFVLACCTGLYLFTQSWQPPRRSERIMPNTSLAMATCVGILAINFAVFLAWRFPPALKLLNTFFIVVPAYPRTLSMLGNIFSQHSGRHFLANMFGLFIFGPSLHEDIGRANFIAIYLASGLLGSLVSLSSYALRGILVSSSLGASGSVWGITAAYMWLHRDDNFSFIFIPQQYQDYILAKGWMFLLGFVIIDTFVGVRKKTVDLAAHLTGMLVGVVTSALWEVNGGRPDNRNRPAGARALLNDITGHK</sequence>
<keyword evidence="6 8" id="KW-0472">Membrane</keyword>
<dbReference type="SUPFAM" id="SSF144091">
    <property type="entry name" value="Rhomboid-like"/>
    <property type="match status" value="1"/>
</dbReference>
<evidence type="ECO:0000256" key="5">
    <source>
        <dbReference type="ARBA" id="ARBA00022989"/>
    </source>
</evidence>
<evidence type="ECO:0000256" key="7">
    <source>
        <dbReference type="SAM" id="MobiDB-lite"/>
    </source>
</evidence>
<dbReference type="InterPro" id="IPR035952">
    <property type="entry name" value="Rhomboid-like_sf"/>
</dbReference>
<evidence type="ECO:0000259" key="9">
    <source>
        <dbReference type="Pfam" id="PF01694"/>
    </source>
</evidence>
<protein>
    <recommendedName>
        <fullName evidence="9">Peptidase S54 rhomboid domain-containing protein</fullName>
    </recommendedName>
</protein>
<feature type="region of interest" description="Disordered" evidence="7">
    <location>
        <begin position="181"/>
        <end position="201"/>
    </location>
</feature>
<evidence type="ECO:0000256" key="3">
    <source>
        <dbReference type="ARBA" id="ARBA00022692"/>
    </source>
</evidence>
<feature type="compositionally biased region" description="Basic and acidic residues" evidence="7">
    <location>
        <begin position="249"/>
        <end position="278"/>
    </location>
</feature>
<feature type="compositionally biased region" description="Basic and acidic residues" evidence="7">
    <location>
        <begin position="181"/>
        <end position="191"/>
    </location>
</feature>
<reference evidence="10 11" key="1">
    <citation type="submission" date="2023-08" db="EMBL/GenBank/DDBJ databases">
        <title>Black Yeasts Isolated from many extreme environments.</title>
        <authorList>
            <person name="Coleine C."/>
            <person name="Stajich J.E."/>
            <person name="Selbmann L."/>
        </authorList>
    </citation>
    <scope>NUCLEOTIDE SEQUENCE [LARGE SCALE GENOMIC DNA]</scope>
    <source>
        <strain evidence="10 11">CCFEE 5885</strain>
    </source>
</reference>
<dbReference type="PANTHER" id="PTHR43731:SF14">
    <property type="entry name" value="PRESENILIN-ASSOCIATED RHOMBOID-LIKE PROTEIN, MITOCHONDRIAL"/>
    <property type="match status" value="1"/>
</dbReference>
<evidence type="ECO:0000256" key="8">
    <source>
        <dbReference type="SAM" id="Phobius"/>
    </source>
</evidence>
<comment type="subcellular location">
    <subcellularLocation>
        <location evidence="1">Membrane</location>
        <topology evidence="1">Multi-pass membrane protein</topology>
    </subcellularLocation>
</comment>
<dbReference type="Pfam" id="PF01694">
    <property type="entry name" value="Rhomboid"/>
    <property type="match status" value="1"/>
</dbReference>
<evidence type="ECO:0000256" key="1">
    <source>
        <dbReference type="ARBA" id="ARBA00004141"/>
    </source>
</evidence>
<feature type="transmembrane region" description="Helical" evidence="8">
    <location>
        <begin position="545"/>
        <end position="562"/>
    </location>
</feature>
<feature type="transmembrane region" description="Helical" evidence="8">
    <location>
        <begin position="404"/>
        <end position="422"/>
    </location>
</feature>
<name>A0ABR0KA72_9EURO</name>
<organism evidence="10 11">
    <name type="scientific">Lithohypha guttulata</name>
    <dbReference type="NCBI Taxonomy" id="1690604"/>
    <lineage>
        <taxon>Eukaryota</taxon>
        <taxon>Fungi</taxon>
        <taxon>Dikarya</taxon>
        <taxon>Ascomycota</taxon>
        <taxon>Pezizomycotina</taxon>
        <taxon>Eurotiomycetes</taxon>
        <taxon>Chaetothyriomycetidae</taxon>
        <taxon>Chaetothyriales</taxon>
        <taxon>Trichomeriaceae</taxon>
        <taxon>Lithohypha</taxon>
    </lineage>
</organism>
<evidence type="ECO:0000313" key="11">
    <source>
        <dbReference type="Proteomes" id="UP001345013"/>
    </source>
</evidence>
<keyword evidence="11" id="KW-1185">Reference proteome</keyword>
<proteinExistence type="inferred from homology"/>
<dbReference type="Gene3D" id="1.20.1540.10">
    <property type="entry name" value="Rhomboid-like"/>
    <property type="match status" value="1"/>
</dbReference>
<accession>A0ABR0KA72</accession>
<keyword evidence="5 8" id="KW-1133">Transmembrane helix</keyword>
<dbReference type="InterPro" id="IPR050925">
    <property type="entry name" value="Rhomboid_protease_S54"/>
</dbReference>
<gene>
    <name evidence="10" type="ORF">LTR24_004980</name>
</gene>
<dbReference type="PANTHER" id="PTHR43731">
    <property type="entry name" value="RHOMBOID PROTEASE"/>
    <property type="match status" value="1"/>
</dbReference>
<comment type="similarity">
    <text evidence="2">Belongs to the peptidase S54 family.</text>
</comment>